<dbReference type="PANTHER" id="PTHR16172:SF41">
    <property type="entry name" value="MAJOR FACILITATOR SUPERFAMILY DOMAIN-CONTAINING PROTEIN 6-LIKE"/>
    <property type="match status" value="1"/>
</dbReference>
<dbReference type="Gene3D" id="1.20.1250.20">
    <property type="entry name" value="MFS general substrate transporter like domains"/>
    <property type="match status" value="2"/>
</dbReference>
<evidence type="ECO:0000256" key="4">
    <source>
        <dbReference type="ARBA" id="ARBA00022989"/>
    </source>
</evidence>
<organism evidence="9">
    <name type="scientific">Octactis speculum</name>
    <dbReference type="NCBI Taxonomy" id="3111310"/>
    <lineage>
        <taxon>Eukaryota</taxon>
        <taxon>Sar</taxon>
        <taxon>Stramenopiles</taxon>
        <taxon>Ochrophyta</taxon>
        <taxon>Dictyochophyceae</taxon>
        <taxon>Dictyochales</taxon>
        <taxon>Dictyochaceae</taxon>
        <taxon>Octactis</taxon>
    </lineage>
</organism>
<dbReference type="GO" id="GO:0016020">
    <property type="term" value="C:membrane"/>
    <property type="evidence" value="ECO:0007669"/>
    <property type="project" value="UniProtKB-SubCell"/>
</dbReference>
<dbReference type="InterPro" id="IPR024989">
    <property type="entry name" value="MFS_assoc_dom"/>
</dbReference>
<evidence type="ECO:0000256" key="5">
    <source>
        <dbReference type="ARBA" id="ARBA00023136"/>
    </source>
</evidence>
<dbReference type="EMBL" id="HBGS01046385">
    <property type="protein sequence ID" value="CAD9459657.1"/>
    <property type="molecule type" value="Transcribed_RNA"/>
</dbReference>
<feature type="domain" description="Major facilitator superfamily associated" evidence="8">
    <location>
        <begin position="72"/>
        <end position="404"/>
    </location>
</feature>
<comment type="similarity">
    <text evidence="2">Belongs to the major facilitator superfamily. MFSD6 family.</text>
</comment>
<evidence type="ECO:0000313" key="9">
    <source>
        <dbReference type="EMBL" id="CAD9459657.1"/>
    </source>
</evidence>
<feature type="transmembrane region" description="Helical" evidence="7">
    <location>
        <begin position="418"/>
        <end position="437"/>
    </location>
</feature>
<feature type="compositionally biased region" description="Polar residues" evidence="6">
    <location>
        <begin position="1"/>
        <end position="10"/>
    </location>
</feature>
<feature type="transmembrane region" description="Helical" evidence="7">
    <location>
        <begin position="349"/>
        <end position="370"/>
    </location>
</feature>
<accession>A0A7S2GN82</accession>
<feature type="transmembrane region" description="Helical" evidence="7">
    <location>
        <begin position="325"/>
        <end position="343"/>
    </location>
</feature>
<evidence type="ECO:0000256" key="3">
    <source>
        <dbReference type="ARBA" id="ARBA00022692"/>
    </source>
</evidence>
<feature type="transmembrane region" description="Helical" evidence="7">
    <location>
        <begin position="258"/>
        <end position="275"/>
    </location>
</feature>
<sequence>MYRGSSSLASSAEMKKGQDQEKPVTHGMDDIDDEAKTKLDSHGEPTKLTYDLVWIKLLYFGNTLRDVGWGRFQGVYLNSVGMTPAQNGLARFAGLFAKTFCGPIWGLQADRCGNPVGLMMLSVVLTGLFMELYRAPVVIGSFAALLLVKFIRSGANCGGTLLDLIAMATIEDRAGAGYGAQRIAGSVAWGFGSYLVGHLIDRYGWSAMFSVTYLCSGGVLVLLAAAPKHLHRKVSSGGGRRSTLEVFRGYGKFLNDPSARIFLGLVLLYGVAMALPEQIMFLQMEREFETPKASMGKITLIGTLTEYPAFLLSNQLIARFGHQQLLMVAHVTMALRLALMSTVTKATQGRFAVIQGLHGICFGFAWPTIVDYSYRSAPKSLKATAQGVVSTAYYVVGAGFGSVAWNTAYGALGTAVPCYRAGALLVATSAALLVAFLEPVPTTMKERQSEAVPEEV</sequence>
<name>A0A7S2GN82_9STRA</name>
<evidence type="ECO:0000256" key="6">
    <source>
        <dbReference type="SAM" id="MobiDB-lite"/>
    </source>
</evidence>
<evidence type="ECO:0000259" key="8">
    <source>
        <dbReference type="Pfam" id="PF12832"/>
    </source>
</evidence>
<dbReference type="SUPFAM" id="SSF103473">
    <property type="entry name" value="MFS general substrate transporter"/>
    <property type="match status" value="1"/>
</dbReference>
<gene>
    <name evidence="9" type="ORF">DSPE1174_LOCUS24039</name>
</gene>
<feature type="region of interest" description="Disordered" evidence="6">
    <location>
        <begin position="1"/>
        <end position="30"/>
    </location>
</feature>
<reference evidence="9" key="1">
    <citation type="submission" date="2021-01" db="EMBL/GenBank/DDBJ databases">
        <authorList>
            <person name="Corre E."/>
            <person name="Pelletier E."/>
            <person name="Niang G."/>
            <person name="Scheremetjew M."/>
            <person name="Finn R."/>
            <person name="Kale V."/>
            <person name="Holt S."/>
            <person name="Cochrane G."/>
            <person name="Meng A."/>
            <person name="Brown T."/>
            <person name="Cohen L."/>
        </authorList>
    </citation>
    <scope>NUCLEOTIDE SEQUENCE</scope>
    <source>
        <strain evidence="9">CCMP1381</strain>
    </source>
</reference>
<feature type="transmembrane region" description="Helical" evidence="7">
    <location>
        <begin position="203"/>
        <end position="226"/>
    </location>
</feature>
<dbReference type="InterPro" id="IPR036259">
    <property type="entry name" value="MFS_trans_sf"/>
</dbReference>
<feature type="compositionally biased region" description="Basic and acidic residues" evidence="6">
    <location>
        <begin position="13"/>
        <end position="30"/>
    </location>
</feature>
<evidence type="ECO:0000256" key="7">
    <source>
        <dbReference type="SAM" id="Phobius"/>
    </source>
</evidence>
<keyword evidence="5 7" id="KW-0472">Membrane</keyword>
<protein>
    <recommendedName>
        <fullName evidence="8">Major facilitator superfamily associated domain-containing protein</fullName>
    </recommendedName>
</protein>
<comment type="subcellular location">
    <subcellularLocation>
        <location evidence="1">Membrane</location>
        <topology evidence="1">Multi-pass membrane protein</topology>
    </subcellularLocation>
</comment>
<keyword evidence="4 7" id="KW-1133">Transmembrane helix</keyword>
<evidence type="ECO:0000256" key="2">
    <source>
        <dbReference type="ARBA" id="ARBA00005241"/>
    </source>
</evidence>
<dbReference type="AlphaFoldDB" id="A0A7S2GN82"/>
<dbReference type="Pfam" id="PF12832">
    <property type="entry name" value="MFS_1_like"/>
    <property type="match status" value="1"/>
</dbReference>
<dbReference type="PANTHER" id="PTHR16172">
    <property type="entry name" value="MAJOR FACILITATOR SUPERFAMILY DOMAIN-CONTAINING PROTEIN 6-LIKE"/>
    <property type="match status" value="1"/>
</dbReference>
<dbReference type="InterPro" id="IPR051717">
    <property type="entry name" value="MFS_MFSD6"/>
</dbReference>
<proteinExistence type="inferred from homology"/>
<evidence type="ECO:0000256" key="1">
    <source>
        <dbReference type="ARBA" id="ARBA00004141"/>
    </source>
</evidence>
<keyword evidence="3 7" id="KW-0812">Transmembrane</keyword>
<feature type="transmembrane region" description="Helical" evidence="7">
    <location>
        <begin position="391"/>
        <end position="412"/>
    </location>
</feature>